<evidence type="ECO:0000313" key="2">
    <source>
        <dbReference type="Proteomes" id="UP001381693"/>
    </source>
</evidence>
<evidence type="ECO:0000313" key="1">
    <source>
        <dbReference type="EMBL" id="KAK7063036.1"/>
    </source>
</evidence>
<dbReference type="AlphaFoldDB" id="A0AAN8WR87"/>
<dbReference type="Proteomes" id="UP001381693">
    <property type="component" value="Unassembled WGS sequence"/>
</dbReference>
<organism evidence="1 2">
    <name type="scientific">Halocaridina rubra</name>
    <name type="common">Hawaiian red shrimp</name>
    <dbReference type="NCBI Taxonomy" id="373956"/>
    <lineage>
        <taxon>Eukaryota</taxon>
        <taxon>Metazoa</taxon>
        <taxon>Ecdysozoa</taxon>
        <taxon>Arthropoda</taxon>
        <taxon>Crustacea</taxon>
        <taxon>Multicrustacea</taxon>
        <taxon>Malacostraca</taxon>
        <taxon>Eumalacostraca</taxon>
        <taxon>Eucarida</taxon>
        <taxon>Decapoda</taxon>
        <taxon>Pleocyemata</taxon>
        <taxon>Caridea</taxon>
        <taxon>Atyoidea</taxon>
        <taxon>Atyidae</taxon>
        <taxon>Halocaridina</taxon>
    </lineage>
</organism>
<gene>
    <name evidence="1" type="ORF">SK128_024443</name>
</gene>
<dbReference type="EMBL" id="JAXCGZ010020969">
    <property type="protein sequence ID" value="KAK7063036.1"/>
    <property type="molecule type" value="Genomic_DNA"/>
</dbReference>
<name>A0AAN8WR87_HALRR</name>
<keyword evidence="2" id="KW-1185">Reference proteome</keyword>
<accession>A0AAN8WR87</accession>
<sequence>MRGEEKRMRIGEDRDEEKEQSCLFAKAKTGMLRSCNGGDNRDSCNYYPAVPFQDSRENSFT</sequence>
<reference evidence="1 2" key="1">
    <citation type="submission" date="2023-11" db="EMBL/GenBank/DDBJ databases">
        <title>Halocaridina rubra genome assembly.</title>
        <authorList>
            <person name="Smith C."/>
        </authorList>
    </citation>
    <scope>NUCLEOTIDE SEQUENCE [LARGE SCALE GENOMIC DNA]</scope>
    <source>
        <strain evidence="1">EP-1</strain>
        <tissue evidence="1">Whole</tissue>
    </source>
</reference>
<proteinExistence type="predicted"/>
<protein>
    <submittedName>
        <fullName evidence="1">Uncharacterized protein</fullName>
    </submittedName>
</protein>
<comment type="caution">
    <text evidence="1">The sequence shown here is derived from an EMBL/GenBank/DDBJ whole genome shotgun (WGS) entry which is preliminary data.</text>
</comment>